<evidence type="ECO:0000313" key="1">
    <source>
        <dbReference type="EMBL" id="RCG32672.1"/>
    </source>
</evidence>
<name>A0A367FS99_9ACTN</name>
<proteinExistence type="predicted"/>
<dbReference type="AlphaFoldDB" id="A0A367FS99"/>
<sequence>MMNSGQMGMNKNRAAEMHFLIKTGEDEVTESAFYATALTTGTVLGLGIGSRVEDVERILGPDFLDDPGRGTLRRDYGLVEFGFEHDHGWTCRVISIQVHRLACQGDDTVPAALREKYGSFAPFVRYESLAPALAAQGYTTHIDWEDPHAGFRVLQVDQTGTEIVVVADEEADRTGERPGYGDVWSISLSLSHEGQ</sequence>
<organism evidence="1 2">
    <name type="scientific">Sphaerisporangium album</name>
    <dbReference type="NCBI Taxonomy" id="509200"/>
    <lineage>
        <taxon>Bacteria</taxon>
        <taxon>Bacillati</taxon>
        <taxon>Actinomycetota</taxon>
        <taxon>Actinomycetes</taxon>
        <taxon>Streptosporangiales</taxon>
        <taxon>Streptosporangiaceae</taxon>
        <taxon>Sphaerisporangium</taxon>
    </lineage>
</organism>
<protein>
    <submittedName>
        <fullName evidence="1">Uncharacterized protein</fullName>
    </submittedName>
</protein>
<accession>A0A367FS99</accession>
<dbReference type="Proteomes" id="UP000253094">
    <property type="component" value="Unassembled WGS sequence"/>
</dbReference>
<dbReference type="EMBL" id="QOIL01000002">
    <property type="protein sequence ID" value="RCG32672.1"/>
    <property type="molecule type" value="Genomic_DNA"/>
</dbReference>
<reference evidence="1 2" key="1">
    <citation type="submission" date="2018-06" db="EMBL/GenBank/DDBJ databases">
        <title>Sphaerisporangium craniellae sp. nov., isolated from a marine sponge in the South China Sea.</title>
        <authorList>
            <person name="Li L."/>
        </authorList>
    </citation>
    <scope>NUCLEOTIDE SEQUENCE [LARGE SCALE GENOMIC DNA]</scope>
    <source>
        <strain evidence="1 2">CCTCC AA 208026</strain>
    </source>
</reference>
<keyword evidence="2" id="KW-1185">Reference proteome</keyword>
<evidence type="ECO:0000313" key="2">
    <source>
        <dbReference type="Proteomes" id="UP000253094"/>
    </source>
</evidence>
<gene>
    <name evidence="1" type="ORF">DQ384_04085</name>
</gene>
<comment type="caution">
    <text evidence="1">The sequence shown here is derived from an EMBL/GenBank/DDBJ whole genome shotgun (WGS) entry which is preliminary data.</text>
</comment>